<dbReference type="Pfam" id="PF11454">
    <property type="entry name" value="DUF3016"/>
    <property type="match status" value="1"/>
</dbReference>
<dbReference type="OrthoDB" id="195620at2"/>
<feature type="signal peptide" evidence="1">
    <location>
        <begin position="1"/>
        <end position="22"/>
    </location>
</feature>
<keyword evidence="3" id="KW-1185">Reference proteome</keyword>
<dbReference type="AlphaFoldDB" id="A0A0R0C9P9"/>
<dbReference type="InterPro" id="IPR021557">
    <property type="entry name" value="DUF3016"/>
</dbReference>
<reference evidence="2 3" key="1">
    <citation type="submission" date="2015-05" db="EMBL/GenBank/DDBJ databases">
        <title>Genome sequencing and analysis of members of genus Stenotrophomonas.</title>
        <authorList>
            <person name="Patil P.P."/>
            <person name="Midha S."/>
            <person name="Patil P.B."/>
        </authorList>
    </citation>
    <scope>NUCLEOTIDE SEQUENCE [LARGE SCALE GENOMIC DNA]</scope>
    <source>
        <strain evidence="2 3">DSM 18929</strain>
    </source>
</reference>
<name>A0A0R0C9P9_9GAMM</name>
<gene>
    <name evidence="2" type="ORF">ABB26_15830</name>
</gene>
<sequence length="189" mass="21399">MKTLAVTGLALACLLAVGSADAKPRNVVAPDAPRALTAEGPVQVQWNDPAQFTELRQSRNRWEAQRGDWVETLAEHLRKQASKQLTDGQKLDVTITDIKRAGDYEPWHGPDFNDVRFMRDIYPPRISLQFTLTDASGQVISQGERKLSDSGYLFNSSLPSNTDPLRYEKRLLDDWVRREFQSENRTAGR</sequence>
<dbReference type="PATRIC" id="fig|405444.3.peg.2415"/>
<feature type="chain" id="PRO_5006393722" evidence="1">
    <location>
        <begin position="23"/>
        <end position="189"/>
    </location>
</feature>
<organism evidence="2 3">
    <name type="scientific">Stenotrophomonas humi</name>
    <dbReference type="NCBI Taxonomy" id="405444"/>
    <lineage>
        <taxon>Bacteria</taxon>
        <taxon>Pseudomonadati</taxon>
        <taxon>Pseudomonadota</taxon>
        <taxon>Gammaproteobacteria</taxon>
        <taxon>Lysobacterales</taxon>
        <taxon>Lysobacteraceae</taxon>
        <taxon>Stenotrophomonas</taxon>
    </lineage>
</organism>
<evidence type="ECO:0000313" key="2">
    <source>
        <dbReference type="EMBL" id="KRG62593.1"/>
    </source>
</evidence>
<accession>A0A0R0C9P9</accession>
<dbReference type="STRING" id="405444.ABB26_15830"/>
<dbReference type="EMBL" id="LDJI01000030">
    <property type="protein sequence ID" value="KRG62593.1"/>
    <property type="molecule type" value="Genomic_DNA"/>
</dbReference>
<protein>
    <submittedName>
        <fullName evidence="2">Membrane protein</fullName>
    </submittedName>
</protein>
<dbReference type="RefSeq" id="WP_057635672.1">
    <property type="nucleotide sequence ID" value="NZ_LDJI01000030.1"/>
</dbReference>
<evidence type="ECO:0000313" key="3">
    <source>
        <dbReference type="Proteomes" id="UP000050864"/>
    </source>
</evidence>
<proteinExistence type="predicted"/>
<keyword evidence="1" id="KW-0732">Signal</keyword>
<evidence type="ECO:0000256" key="1">
    <source>
        <dbReference type="SAM" id="SignalP"/>
    </source>
</evidence>
<dbReference type="Proteomes" id="UP000050864">
    <property type="component" value="Unassembled WGS sequence"/>
</dbReference>
<comment type="caution">
    <text evidence="2">The sequence shown here is derived from an EMBL/GenBank/DDBJ whole genome shotgun (WGS) entry which is preliminary data.</text>
</comment>